<feature type="transmembrane region" description="Helical" evidence="10">
    <location>
        <begin position="16"/>
        <end position="37"/>
    </location>
</feature>
<name>A0A4Z0BZB7_9BURK</name>
<keyword evidence="13" id="KW-1185">Reference proteome</keyword>
<evidence type="ECO:0000256" key="10">
    <source>
        <dbReference type="HAMAP-Rule" id="MF_02202"/>
    </source>
</evidence>
<dbReference type="OrthoDB" id="9805133at2"/>
<feature type="transmembrane region" description="Helical" evidence="10">
    <location>
        <begin position="171"/>
        <end position="193"/>
    </location>
</feature>
<organism evidence="12 13">
    <name type="scientific">Ramlibacter rhizophilus</name>
    <dbReference type="NCBI Taxonomy" id="1781167"/>
    <lineage>
        <taxon>Bacteria</taxon>
        <taxon>Pseudomonadati</taxon>
        <taxon>Pseudomonadota</taxon>
        <taxon>Betaproteobacteria</taxon>
        <taxon>Burkholderiales</taxon>
        <taxon>Comamonadaceae</taxon>
        <taxon>Ramlibacter</taxon>
    </lineage>
</organism>
<evidence type="ECO:0000256" key="4">
    <source>
        <dbReference type="ARBA" id="ARBA00022519"/>
    </source>
</evidence>
<dbReference type="Proteomes" id="UP000297564">
    <property type="component" value="Unassembled WGS sequence"/>
</dbReference>
<evidence type="ECO:0000256" key="9">
    <source>
        <dbReference type="ARBA" id="ARBA00023306"/>
    </source>
</evidence>
<evidence type="ECO:0000313" key="13">
    <source>
        <dbReference type="Proteomes" id="UP000297564"/>
    </source>
</evidence>
<dbReference type="Pfam" id="PF01618">
    <property type="entry name" value="MotA_ExbB"/>
    <property type="match status" value="1"/>
</dbReference>
<keyword evidence="7 10" id="KW-1133">Transmembrane helix</keyword>
<comment type="subcellular location">
    <subcellularLocation>
        <location evidence="10">Cell inner membrane</location>
        <topology evidence="10">Multi-pass membrane protein</topology>
    </subcellularLocation>
    <subcellularLocation>
        <location evidence="1">Cell membrane</location>
        <topology evidence="1">Multi-pass membrane protein</topology>
    </subcellularLocation>
</comment>
<evidence type="ECO:0000256" key="1">
    <source>
        <dbReference type="ARBA" id="ARBA00004651"/>
    </source>
</evidence>
<dbReference type="HAMAP" id="MF_02202">
    <property type="entry name" value="TolQ"/>
    <property type="match status" value="1"/>
</dbReference>
<protein>
    <recommendedName>
        <fullName evidence="10">Tol-Pal system protein TolQ</fullName>
    </recommendedName>
</protein>
<keyword evidence="8 10" id="KW-0472">Membrane</keyword>
<evidence type="ECO:0000256" key="6">
    <source>
        <dbReference type="ARBA" id="ARBA00022692"/>
    </source>
</evidence>
<proteinExistence type="inferred from homology"/>
<dbReference type="AlphaFoldDB" id="A0A4Z0BZB7"/>
<evidence type="ECO:0000256" key="5">
    <source>
        <dbReference type="ARBA" id="ARBA00022618"/>
    </source>
</evidence>
<reference evidence="12 13" key="1">
    <citation type="submission" date="2019-03" db="EMBL/GenBank/DDBJ databases">
        <title>Ramlibacter rhizophilus CCTCC AB2015357, whole genome shotgun sequence.</title>
        <authorList>
            <person name="Zhang X."/>
            <person name="Feng G."/>
            <person name="Zhu H."/>
        </authorList>
    </citation>
    <scope>NUCLEOTIDE SEQUENCE [LARGE SCALE GENOMIC DNA]</scope>
    <source>
        <strain evidence="12 13">CCTCC AB2015357</strain>
    </source>
</reference>
<dbReference type="GO" id="GO:0051301">
    <property type="term" value="P:cell division"/>
    <property type="evidence" value="ECO:0007669"/>
    <property type="project" value="UniProtKB-UniRule"/>
</dbReference>
<dbReference type="InterPro" id="IPR014163">
    <property type="entry name" value="Tol-Pal_TolQ"/>
</dbReference>
<accession>A0A4Z0BZB7</accession>
<feature type="domain" description="MotA/TolQ/ExbB proton channel" evidence="11">
    <location>
        <begin position="78"/>
        <end position="208"/>
    </location>
</feature>
<dbReference type="RefSeq" id="WP_135283528.1">
    <property type="nucleotide sequence ID" value="NZ_SMLL01000001.1"/>
</dbReference>
<keyword evidence="4 10" id="KW-0997">Cell inner membrane</keyword>
<dbReference type="PANTHER" id="PTHR30625:SF3">
    <property type="entry name" value="TOL-PAL SYSTEM PROTEIN TOLQ"/>
    <property type="match status" value="1"/>
</dbReference>
<keyword evidence="6 10" id="KW-0812">Transmembrane</keyword>
<evidence type="ECO:0000256" key="3">
    <source>
        <dbReference type="ARBA" id="ARBA00022475"/>
    </source>
</evidence>
<dbReference type="GO" id="GO:0017038">
    <property type="term" value="P:protein import"/>
    <property type="evidence" value="ECO:0007669"/>
    <property type="project" value="TreeGrafter"/>
</dbReference>
<dbReference type="PANTHER" id="PTHR30625">
    <property type="entry name" value="PROTEIN TOLQ"/>
    <property type="match status" value="1"/>
</dbReference>
<keyword evidence="3 10" id="KW-1003">Cell membrane</keyword>
<dbReference type="NCBIfam" id="TIGR02796">
    <property type="entry name" value="tolQ"/>
    <property type="match status" value="1"/>
</dbReference>
<evidence type="ECO:0000256" key="2">
    <source>
        <dbReference type="ARBA" id="ARBA00010442"/>
    </source>
</evidence>
<dbReference type="InterPro" id="IPR050790">
    <property type="entry name" value="ExbB/TolQ_transport"/>
</dbReference>
<gene>
    <name evidence="10 12" type="primary">tolQ</name>
    <name evidence="12" type="ORF">EZ242_02535</name>
</gene>
<comment type="similarity">
    <text evidence="2 10">Belongs to the ExbB/TolQ family.</text>
</comment>
<keyword evidence="9 10" id="KW-0131">Cell cycle</keyword>
<sequence length="260" mass="27496">MNQEMSIIQLVLGASWVVQAVMLLLVGVSIASWAAIFQKLFALKRVKSLNEDFEAKFWSGTSLNELFAAAAQHPRSAGPMERIFASGMREFQKLRAGRIQDPGTLLDGARRAMRASFQREVDAVESHLSFLASVGSVSPYVGLFGTVWGIMHAFTGLASLQQVTLSSVAPGIAEALVATAIGLFAAIPAVLAYNRFSRDIDRVAMRLETFIEEFSNILQRNAGASLAAGMAGHAATPHAAAVNAAPAGGAPAAAATQPVR</sequence>
<comment type="subunit">
    <text evidence="10">The Tol-Pal system is composed of five core proteins: the inner membrane proteins TolA, TolQ and TolR, the periplasmic protein TolB and the outer membrane protein Pal. They form a network linking the inner and outer membranes and the peptidoglycan layer.</text>
</comment>
<dbReference type="EMBL" id="SMLL01000001">
    <property type="protein sequence ID" value="TFZ04646.1"/>
    <property type="molecule type" value="Genomic_DNA"/>
</dbReference>
<feature type="transmembrane region" description="Helical" evidence="10">
    <location>
        <begin position="128"/>
        <end position="151"/>
    </location>
</feature>
<dbReference type="GO" id="GO:0043213">
    <property type="term" value="P:bacteriocin transport"/>
    <property type="evidence" value="ECO:0007669"/>
    <property type="project" value="InterPro"/>
</dbReference>
<evidence type="ECO:0000256" key="8">
    <source>
        <dbReference type="ARBA" id="ARBA00023136"/>
    </source>
</evidence>
<evidence type="ECO:0000259" key="11">
    <source>
        <dbReference type="Pfam" id="PF01618"/>
    </source>
</evidence>
<dbReference type="GO" id="GO:0005886">
    <property type="term" value="C:plasma membrane"/>
    <property type="evidence" value="ECO:0007669"/>
    <property type="project" value="UniProtKB-SubCell"/>
</dbReference>
<evidence type="ECO:0000256" key="7">
    <source>
        <dbReference type="ARBA" id="ARBA00022989"/>
    </source>
</evidence>
<dbReference type="InterPro" id="IPR002898">
    <property type="entry name" value="MotA_ExbB_proton_chnl"/>
</dbReference>
<comment type="caution">
    <text evidence="12">The sequence shown here is derived from an EMBL/GenBank/DDBJ whole genome shotgun (WGS) entry which is preliminary data.</text>
</comment>
<keyword evidence="5 10" id="KW-0132">Cell division</keyword>
<comment type="function">
    <text evidence="10">Part of the Tol-Pal system, which plays a role in outer membrane invagination during cell division and is important for maintaining outer membrane integrity.</text>
</comment>
<evidence type="ECO:0000313" key="12">
    <source>
        <dbReference type="EMBL" id="TFZ04646.1"/>
    </source>
</evidence>